<dbReference type="AlphaFoldDB" id="A0A2S0HYG0"/>
<feature type="signal peptide" evidence="1">
    <location>
        <begin position="1"/>
        <end position="19"/>
    </location>
</feature>
<organism evidence="2 3">
    <name type="scientific">Pukyongia salina</name>
    <dbReference type="NCBI Taxonomy" id="2094025"/>
    <lineage>
        <taxon>Bacteria</taxon>
        <taxon>Pseudomonadati</taxon>
        <taxon>Bacteroidota</taxon>
        <taxon>Flavobacteriia</taxon>
        <taxon>Flavobacteriales</taxon>
        <taxon>Flavobacteriaceae</taxon>
        <taxon>Pukyongia</taxon>
    </lineage>
</organism>
<gene>
    <name evidence="2" type="ORF">C5O00_10645</name>
</gene>
<dbReference type="EMBL" id="CP027062">
    <property type="protein sequence ID" value="AVI51594.1"/>
    <property type="molecule type" value="Genomic_DNA"/>
</dbReference>
<name>A0A2S0HYG0_9FLAO</name>
<reference evidence="2 3" key="1">
    <citation type="submission" date="2018-02" db="EMBL/GenBank/DDBJ databases">
        <title>Genomic analysis of the strain RR4-38 isolated from a seawater recirculating aquaculture system.</title>
        <authorList>
            <person name="Kim Y.-S."/>
            <person name="Jang Y.H."/>
            <person name="Kim K.-H."/>
        </authorList>
    </citation>
    <scope>NUCLEOTIDE SEQUENCE [LARGE SCALE GENOMIC DNA]</scope>
    <source>
        <strain evidence="2 3">RR4-38</strain>
    </source>
</reference>
<dbReference type="PANTHER" id="PTHR31270">
    <property type="entry name" value="GLUTAMINYL-PEPTIDE CYCLOTRANSFERASE"/>
    <property type="match status" value="1"/>
</dbReference>
<keyword evidence="2" id="KW-0808">Transferase</keyword>
<keyword evidence="1" id="KW-0732">Signal</keyword>
<dbReference type="RefSeq" id="WP_105216834.1">
    <property type="nucleotide sequence ID" value="NZ_CP027062.1"/>
</dbReference>
<dbReference type="Proteomes" id="UP000238442">
    <property type="component" value="Chromosome"/>
</dbReference>
<evidence type="ECO:0000256" key="1">
    <source>
        <dbReference type="SAM" id="SignalP"/>
    </source>
</evidence>
<evidence type="ECO:0000313" key="3">
    <source>
        <dbReference type="Proteomes" id="UP000238442"/>
    </source>
</evidence>
<dbReference type="Pfam" id="PF05096">
    <property type="entry name" value="Glu_cyclase_2"/>
    <property type="match status" value="1"/>
</dbReference>
<feature type="chain" id="PRO_5015527491" evidence="1">
    <location>
        <begin position="20"/>
        <end position="350"/>
    </location>
</feature>
<proteinExistence type="predicted"/>
<dbReference type="OrthoDB" id="9783700at2"/>
<keyword evidence="3" id="KW-1185">Reference proteome</keyword>
<protein>
    <submittedName>
        <fullName evidence="2">Glutamine cyclotransferase</fullName>
    </submittedName>
</protein>
<evidence type="ECO:0000313" key="2">
    <source>
        <dbReference type="EMBL" id="AVI51594.1"/>
    </source>
</evidence>
<dbReference type="GO" id="GO:0016603">
    <property type="term" value="F:glutaminyl-peptide cyclotransferase activity"/>
    <property type="evidence" value="ECO:0007669"/>
    <property type="project" value="InterPro"/>
</dbReference>
<accession>A0A2S0HYG0</accession>
<dbReference type="InterPro" id="IPR007788">
    <property type="entry name" value="QCT"/>
</dbReference>
<dbReference type="PANTHER" id="PTHR31270:SF1">
    <property type="entry name" value="GLUTAMINYL-PEPTIDE CYCLOTRANSFERASE"/>
    <property type="match status" value="1"/>
</dbReference>
<sequence length="350" mass="39079">MPVLKLFVIILLVILPAACGDKEPSAKDLFSLEHDSAKKGHKVSEPLDISVKSRKGKVIDSVVYSIDGKRMAASEENKEITIDVSSLNLGKRVIGAKIYSEGVSYDLADTVVLLANETPKLYTYKVLETYPHDINAYTQGLEFENDTLYESTGKYKRSSLRKTIFTTGEVLKNVPLGDGFFGEGLTILNNKIYQLTWQENTGFIYKLETMENTGSFVYGESKEGWGLCNDGTKIYKSDGTERIWTLNPNTLAEEGYIEIYTNSAKIPKVNELEWVDGKIYANIYQKDAIAIVSPDNGAVEGVINLKGLKDKVTQHEELDVLNGIAYKGEPNILYVTGKNWDKLFKIEIVE</sequence>
<dbReference type="KEGG" id="aue:C5O00_10645"/>
<dbReference type="SUPFAM" id="SSF63825">
    <property type="entry name" value="YWTD domain"/>
    <property type="match status" value="1"/>
</dbReference>